<dbReference type="OrthoDB" id="1897242at2759"/>
<keyword evidence="7" id="KW-1185">Reference proteome</keyword>
<name>A0A9R0HXB3_SPIOL</name>
<dbReference type="GO" id="GO:0009507">
    <property type="term" value="C:chloroplast"/>
    <property type="evidence" value="ECO:0007669"/>
    <property type="project" value="TreeGrafter"/>
</dbReference>
<dbReference type="GO" id="GO:0006353">
    <property type="term" value="P:DNA-templated transcription termination"/>
    <property type="evidence" value="ECO:0007669"/>
    <property type="project" value="InterPro"/>
</dbReference>
<protein>
    <submittedName>
        <fullName evidence="8 9">Uncharacterized protein LOC110778475</fullName>
    </submittedName>
</protein>
<keyword evidence="5" id="KW-0804">Transcription</keyword>
<comment type="similarity">
    <text evidence="1">Belongs to the NusB family.</text>
</comment>
<dbReference type="GO" id="GO:0003723">
    <property type="term" value="F:RNA binding"/>
    <property type="evidence" value="ECO:0007669"/>
    <property type="project" value="UniProtKB-KW"/>
</dbReference>
<evidence type="ECO:0000256" key="2">
    <source>
        <dbReference type="ARBA" id="ARBA00022814"/>
    </source>
</evidence>
<proteinExistence type="inferred from homology"/>
<dbReference type="GO" id="GO:0031564">
    <property type="term" value="P:transcription antitermination"/>
    <property type="evidence" value="ECO:0007669"/>
    <property type="project" value="UniProtKB-KW"/>
</dbReference>
<evidence type="ECO:0000313" key="9">
    <source>
        <dbReference type="RefSeq" id="XP_021838718.1"/>
    </source>
</evidence>
<reference evidence="8 9" key="2">
    <citation type="submission" date="2025-04" db="UniProtKB">
        <authorList>
            <consortium name="RefSeq"/>
        </authorList>
    </citation>
    <scope>IDENTIFICATION</scope>
</reference>
<evidence type="ECO:0000256" key="1">
    <source>
        <dbReference type="ARBA" id="ARBA00005952"/>
    </source>
</evidence>
<dbReference type="Gene3D" id="1.10.940.10">
    <property type="entry name" value="NusB-like"/>
    <property type="match status" value="1"/>
</dbReference>
<evidence type="ECO:0000256" key="3">
    <source>
        <dbReference type="ARBA" id="ARBA00022884"/>
    </source>
</evidence>
<evidence type="ECO:0000256" key="4">
    <source>
        <dbReference type="ARBA" id="ARBA00023015"/>
    </source>
</evidence>
<sequence>MEGGPLVLSHCSSSLNCSKLQSTLNHHPSISLWPRQQTSLSCFSSSFSSSSSSAGSNSWQPKIPKPWLKREIKSQPFVSGAGAGPVALKEIDTAPSSLASGKDDDTYTLPRMDKNGRFCSPRAARELALSIVYASCLDGHNPVRLFEKRMNSPRESEYIFDKSSLLRYDHTRFGGPPVITSTVEEADQLLSELEEESAFEAEVLSAPLKLVYSKLLLRFTKKLLGAVVDKWDNHILVIDRVAPTNWKNEPAGRILEFSILHLAMSEICAVGTRHQIVINEAVDLAKRFCDGSAPRVINGCLRTFVQEQS</sequence>
<keyword evidence="4" id="KW-0805">Transcription regulation</keyword>
<dbReference type="PANTHER" id="PTHR11078">
    <property type="entry name" value="N UTILIZATION SUBSTANCE PROTEIN B-RELATED"/>
    <property type="match status" value="1"/>
</dbReference>
<organism evidence="7 8">
    <name type="scientific">Spinacia oleracea</name>
    <name type="common">Spinach</name>
    <dbReference type="NCBI Taxonomy" id="3562"/>
    <lineage>
        <taxon>Eukaryota</taxon>
        <taxon>Viridiplantae</taxon>
        <taxon>Streptophyta</taxon>
        <taxon>Embryophyta</taxon>
        <taxon>Tracheophyta</taxon>
        <taxon>Spermatophyta</taxon>
        <taxon>Magnoliopsida</taxon>
        <taxon>eudicotyledons</taxon>
        <taxon>Gunneridae</taxon>
        <taxon>Pentapetalae</taxon>
        <taxon>Caryophyllales</taxon>
        <taxon>Chenopodiaceae</taxon>
        <taxon>Chenopodioideae</taxon>
        <taxon>Anserineae</taxon>
        <taxon>Spinacia</taxon>
    </lineage>
</organism>
<dbReference type="SUPFAM" id="SSF48013">
    <property type="entry name" value="NusB-like"/>
    <property type="match status" value="1"/>
</dbReference>
<dbReference type="RefSeq" id="XP_021838718.1">
    <property type="nucleotide sequence ID" value="XM_021983026.1"/>
</dbReference>
<reference evidence="7" key="1">
    <citation type="journal article" date="2021" name="Nat. Commun.">
        <title>Genomic analyses provide insights into spinach domestication and the genetic basis of agronomic traits.</title>
        <authorList>
            <person name="Cai X."/>
            <person name="Sun X."/>
            <person name="Xu C."/>
            <person name="Sun H."/>
            <person name="Wang X."/>
            <person name="Ge C."/>
            <person name="Zhang Z."/>
            <person name="Wang Q."/>
            <person name="Fei Z."/>
            <person name="Jiao C."/>
            <person name="Wang Q."/>
        </authorList>
    </citation>
    <scope>NUCLEOTIDE SEQUENCE [LARGE SCALE GENOMIC DNA]</scope>
    <source>
        <strain evidence="7">cv. Varoflay</strain>
    </source>
</reference>
<dbReference type="PANTHER" id="PTHR11078:SF3">
    <property type="entry name" value="ANTITERMINATION NUSB DOMAIN-CONTAINING PROTEIN"/>
    <property type="match status" value="1"/>
</dbReference>
<evidence type="ECO:0000259" key="6">
    <source>
        <dbReference type="Pfam" id="PF01029"/>
    </source>
</evidence>
<evidence type="ECO:0000313" key="7">
    <source>
        <dbReference type="Proteomes" id="UP000813463"/>
    </source>
</evidence>
<evidence type="ECO:0000313" key="8">
    <source>
        <dbReference type="RefSeq" id="XP_021838717.1"/>
    </source>
</evidence>
<dbReference type="AlphaFoldDB" id="A0A9R0HXB3"/>
<accession>A0A9R0HXB3</accession>
<dbReference type="InterPro" id="IPR006027">
    <property type="entry name" value="NusB_RsmB_TIM44"/>
</dbReference>
<feature type="domain" description="NusB/RsmB/TIM44" evidence="6">
    <location>
        <begin position="193"/>
        <end position="305"/>
    </location>
</feature>
<dbReference type="InterPro" id="IPR011605">
    <property type="entry name" value="NusB_fam"/>
</dbReference>
<evidence type="ECO:0000256" key="5">
    <source>
        <dbReference type="ARBA" id="ARBA00023163"/>
    </source>
</evidence>
<dbReference type="Pfam" id="PF01029">
    <property type="entry name" value="NusB"/>
    <property type="match status" value="1"/>
</dbReference>
<dbReference type="InterPro" id="IPR035926">
    <property type="entry name" value="NusB-like_sf"/>
</dbReference>
<dbReference type="Proteomes" id="UP000813463">
    <property type="component" value="Chromosome 4"/>
</dbReference>
<keyword evidence="2" id="KW-0889">Transcription antitermination</keyword>
<dbReference type="GeneID" id="110778475"/>
<dbReference type="KEGG" id="soe:110778475"/>
<dbReference type="RefSeq" id="XP_021838717.1">
    <property type="nucleotide sequence ID" value="XM_021983025.1"/>
</dbReference>
<gene>
    <name evidence="8 9" type="primary">LOC110778475</name>
</gene>
<keyword evidence="3" id="KW-0694">RNA-binding</keyword>